<dbReference type="Pfam" id="PF00593">
    <property type="entry name" value="TonB_dep_Rec_b-barrel"/>
    <property type="match status" value="1"/>
</dbReference>
<evidence type="ECO:0000256" key="12">
    <source>
        <dbReference type="SAM" id="MobiDB-lite"/>
    </source>
</evidence>
<dbReference type="InterPro" id="IPR000531">
    <property type="entry name" value="Beta-barrel_TonB"/>
</dbReference>
<keyword evidence="17" id="KW-1185">Reference proteome</keyword>
<dbReference type="PANTHER" id="PTHR32552">
    <property type="entry name" value="FERRICHROME IRON RECEPTOR-RELATED"/>
    <property type="match status" value="1"/>
</dbReference>
<evidence type="ECO:0000256" key="10">
    <source>
        <dbReference type="PROSITE-ProRule" id="PRU01360"/>
    </source>
</evidence>
<feature type="compositionally biased region" description="Polar residues" evidence="12">
    <location>
        <begin position="100"/>
        <end position="129"/>
    </location>
</feature>
<evidence type="ECO:0000313" key="16">
    <source>
        <dbReference type="EMBL" id="EEV16646.1"/>
    </source>
</evidence>
<dbReference type="AlphaFoldDB" id="C8PKN7"/>
<dbReference type="Proteomes" id="UP000005709">
    <property type="component" value="Unassembled WGS sequence"/>
</dbReference>
<dbReference type="GO" id="GO:0015344">
    <property type="term" value="F:siderophore uptake transmembrane transporter activity"/>
    <property type="evidence" value="ECO:0007669"/>
    <property type="project" value="TreeGrafter"/>
</dbReference>
<evidence type="ECO:0000259" key="14">
    <source>
        <dbReference type="Pfam" id="PF00593"/>
    </source>
</evidence>
<evidence type="ECO:0000256" key="1">
    <source>
        <dbReference type="ARBA" id="ARBA00004571"/>
    </source>
</evidence>
<feature type="signal peptide" evidence="13">
    <location>
        <begin position="1"/>
        <end position="21"/>
    </location>
</feature>
<keyword evidence="6 11" id="KW-0798">TonB box</keyword>
<evidence type="ECO:0000256" key="8">
    <source>
        <dbReference type="ARBA" id="ARBA00023170"/>
    </source>
</evidence>
<keyword evidence="9 10" id="KW-0998">Cell outer membrane</keyword>
<dbReference type="PANTHER" id="PTHR32552:SF74">
    <property type="entry name" value="HYDROXAMATE SIDEROPHORE RECEPTOR FHUE"/>
    <property type="match status" value="1"/>
</dbReference>
<sequence>MKKSKILLSFALLCSPFWLTAAQNSGASQGQSATASSASKISSSQSSRASTAPRSSTPRASNLASNSTAPKNSAQKPGSPTAANSAPQGNAVVSPATKGVAQNSMPQSGSTANSTLQGSDGDNLGTINVTGKADLSTTEGTGSYTTGNMSTATGLNLSIRETPQSISVISNQLLKDLSLHNAEEALSKYATGISLNNDAGGNRIVSRGFYVDNIQEDGIASSVSSSVFGPLGSSKEFTDLEFYDRVEVLRGVAGLTQSNGEPGGTINLIRKRPSDQFGFNASLSGGSWDNYRGMIDVTDAVNQSGTARARLIGILSKTGSFKDYPRNGYREGVGVSTEFDVTDKTLLSAGFLWQKTVGVYDIYGVPVLDNHGNLLNLPRRSYFGSDWDKSKYEKFNVYSELSHEFSDDLKAYARLNYTDSDSMLKFGALGGANPYNGSSSHTVRYRIYDNDSKEIGFQTGLDGKFEAFGQKHDFFLNGSLSNEKLNWRETRTRDSSLASLGMNIYNWDRSRIAQPDWSSAASFKDRSSTTIKQRAISLGTRLNLTDNFHFLLGGRFSKVTYSRYYYNILRGTASHRASPSKSDFTPYAGVVWDFADNFSWYASYAEIFKPQAARDKDGKILDPVVGYNLETGVKGEFFDGALNTNVALFQIIQKNRAMSDPLNTNYSIAEGKVRSRGVDAELQGSLTENWKLFAGYTFNRSVYLKTERTSATVDYSKGANAKRYIPKHLFKLYTNYEIPLGENRKITLGAGVRYQSKTASIYRENVAYYAAPQKAYALWDANVGYHFDKHFSVNFAVKNIADKKYFQNTQNRVAGMNNYYGEPRNFMLTLNYTY</sequence>
<dbReference type="InterPro" id="IPR012910">
    <property type="entry name" value="Plug_dom"/>
</dbReference>
<feature type="compositionally biased region" description="Low complexity" evidence="12">
    <location>
        <begin position="136"/>
        <end position="147"/>
    </location>
</feature>
<comment type="subcellular location">
    <subcellularLocation>
        <location evidence="1 10">Cell outer membrane</location>
        <topology evidence="1 10">Multi-pass membrane protein</topology>
    </subcellularLocation>
</comment>
<dbReference type="SUPFAM" id="SSF56935">
    <property type="entry name" value="Porins"/>
    <property type="match status" value="1"/>
</dbReference>
<proteinExistence type="inferred from homology"/>
<dbReference type="InterPro" id="IPR010105">
    <property type="entry name" value="TonB_sidphr_rcpt"/>
</dbReference>
<evidence type="ECO:0000256" key="2">
    <source>
        <dbReference type="ARBA" id="ARBA00009810"/>
    </source>
</evidence>
<keyword evidence="13" id="KW-0732">Signal</keyword>
<accession>C8PKN7</accession>
<keyword evidence="8 16" id="KW-0675">Receptor</keyword>
<feature type="chain" id="PRO_5002989276" evidence="13">
    <location>
        <begin position="22"/>
        <end position="834"/>
    </location>
</feature>
<evidence type="ECO:0000256" key="9">
    <source>
        <dbReference type="ARBA" id="ARBA00023237"/>
    </source>
</evidence>
<protein>
    <submittedName>
        <fullName evidence="16">TonB-dependent siderophore receptor</fullName>
    </submittedName>
</protein>
<dbReference type="InterPro" id="IPR036942">
    <property type="entry name" value="Beta-barrel_TonB_sf"/>
</dbReference>
<dbReference type="Gene3D" id="2.40.170.20">
    <property type="entry name" value="TonB-dependent receptor, beta-barrel domain"/>
    <property type="match status" value="1"/>
</dbReference>
<keyword evidence="3 10" id="KW-0813">Transport</keyword>
<evidence type="ECO:0000256" key="13">
    <source>
        <dbReference type="SAM" id="SignalP"/>
    </source>
</evidence>
<dbReference type="Gene3D" id="2.170.130.10">
    <property type="entry name" value="TonB-dependent receptor, plug domain"/>
    <property type="match status" value="1"/>
</dbReference>
<reference evidence="16 17" key="1">
    <citation type="submission" date="2009-07" db="EMBL/GenBank/DDBJ databases">
        <authorList>
            <person name="Madupu R."/>
            <person name="Sebastian Y."/>
            <person name="Durkin A.S."/>
            <person name="Torralba M."/>
            <person name="Methe B."/>
            <person name="Sutton G.G."/>
            <person name="Strausberg R.L."/>
            <person name="Nelson K.E."/>
        </authorList>
    </citation>
    <scope>NUCLEOTIDE SEQUENCE [LARGE SCALE GENOMIC DNA]</scope>
    <source>
        <strain evidence="16 17">RM3268</strain>
    </source>
</reference>
<comment type="caution">
    <text evidence="16">The sequence shown here is derived from an EMBL/GenBank/DDBJ whole genome shotgun (WGS) entry which is preliminary data.</text>
</comment>
<dbReference type="STRING" id="824.CGRAC_2177"/>
<dbReference type="GO" id="GO:0015891">
    <property type="term" value="P:siderophore transport"/>
    <property type="evidence" value="ECO:0007669"/>
    <property type="project" value="InterPro"/>
</dbReference>
<comment type="similarity">
    <text evidence="2 10 11">Belongs to the TonB-dependent receptor family.</text>
</comment>
<dbReference type="PROSITE" id="PS52016">
    <property type="entry name" value="TONB_DEPENDENT_REC_3"/>
    <property type="match status" value="1"/>
</dbReference>
<feature type="compositionally biased region" description="Polar residues" evidence="12">
    <location>
        <begin position="62"/>
        <end position="88"/>
    </location>
</feature>
<evidence type="ECO:0000313" key="17">
    <source>
        <dbReference type="Proteomes" id="UP000005709"/>
    </source>
</evidence>
<evidence type="ECO:0000256" key="5">
    <source>
        <dbReference type="ARBA" id="ARBA00022692"/>
    </source>
</evidence>
<dbReference type="Pfam" id="PF07715">
    <property type="entry name" value="Plug"/>
    <property type="match status" value="1"/>
</dbReference>
<keyword evidence="4 10" id="KW-1134">Transmembrane beta strand</keyword>
<evidence type="ECO:0000256" key="4">
    <source>
        <dbReference type="ARBA" id="ARBA00022452"/>
    </source>
</evidence>
<feature type="domain" description="TonB-dependent receptor-like beta-barrel" evidence="14">
    <location>
        <begin position="342"/>
        <end position="800"/>
    </location>
</feature>
<dbReference type="InterPro" id="IPR037066">
    <property type="entry name" value="Plug_dom_sf"/>
</dbReference>
<dbReference type="CDD" id="cd01347">
    <property type="entry name" value="ligand_gated_channel"/>
    <property type="match status" value="1"/>
</dbReference>
<evidence type="ECO:0000259" key="15">
    <source>
        <dbReference type="Pfam" id="PF07715"/>
    </source>
</evidence>
<gene>
    <name evidence="16" type="ORF">CAMGR0001_0259</name>
</gene>
<dbReference type="NCBIfam" id="TIGR01783">
    <property type="entry name" value="TonB-siderophor"/>
    <property type="match status" value="1"/>
</dbReference>
<dbReference type="GO" id="GO:0038023">
    <property type="term" value="F:signaling receptor activity"/>
    <property type="evidence" value="ECO:0007669"/>
    <property type="project" value="InterPro"/>
</dbReference>
<evidence type="ECO:0000256" key="6">
    <source>
        <dbReference type="ARBA" id="ARBA00023077"/>
    </source>
</evidence>
<keyword evidence="5 10" id="KW-0812">Transmembrane</keyword>
<feature type="region of interest" description="Disordered" evidence="12">
    <location>
        <begin position="24"/>
        <end position="147"/>
    </location>
</feature>
<dbReference type="EMBL" id="ACYG01000030">
    <property type="protein sequence ID" value="EEV16646.1"/>
    <property type="molecule type" value="Genomic_DNA"/>
</dbReference>
<evidence type="ECO:0000256" key="11">
    <source>
        <dbReference type="RuleBase" id="RU003357"/>
    </source>
</evidence>
<dbReference type="RefSeq" id="WP_005872909.1">
    <property type="nucleotide sequence ID" value="NZ_ACYG01000030.1"/>
</dbReference>
<name>C8PKN7_9BACT</name>
<feature type="domain" description="TonB-dependent receptor plug" evidence="15">
    <location>
        <begin position="159"/>
        <end position="265"/>
    </location>
</feature>
<keyword evidence="7 10" id="KW-0472">Membrane</keyword>
<dbReference type="InterPro" id="IPR039426">
    <property type="entry name" value="TonB-dep_rcpt-like"/>
</dbReference>
<organism evidence="16 17">
    <name type="scientific">Campylobacter gracilis RM3268</name>
    <dbReference type="NCBI Taxonomy" id="553220"/>
    <lineage>
        <taxon>Bacteria</taxon>
        <taxon>Pseudomonadati</taxon>
        <taxon>Campylobacterota</taxon>
        <taxon>Epsilonproteobacteria</taxon>
        <taxon>Campylobacterales</taxon>
        <taxon>Campylobacteraceae</taxon>
        <taxon>Campylobacter</taxon>
    </lineage>
</organism>
<evidence type="ECO:0000256" key="7">
    <source>
        <dbReference type="ARBA" id="ARBA00023136"/>
    </source>
</evidence>
<dbReference type="eggNOG" id="COG4773">
    <property type="taxonomic scope" value="Bacteria"/>
</dbReference>
<evidence type="ECO:0000256" key="3">
    <source>
        <dbReference type="ARBA" id="ARBA00022448"/>
    </source>
</evidence>
<feature type="compositionally biased region" description="Low complexity" evidence="12">
    <location>
        <begin position="24"/>
        <end position="61"/>
    </location>
</feature>
<dbReference type="GO" id="GO:0009279">
    <property type="term" value="C:cell outer membrane"/>
    <property type="evidence" value="ECO:0007669"/>
    <property type="project" value="UniProtKB-SubCell"/>
</dbReference>